<evidence type="ECO:0000313" key="1">
    <source>
        <dbReference type="EMBL" id="GAA0535267.1"/>
    </source>
</evidence>
<protein>
    <recommendedName>
        <fullName evidence="3">AbiEi antitoxin C-terminal domain-containing protein</fullName>
    </recommendedName>
</protein>
<comment type="caution">
    <text evidence="1">The sequence shown here is derived from an EMBL/GenBank/DDBJ whole genome shotgun (WGS) entry which is preliminary data.</text>
</comment>
<sequence>MLRADAEQLLGGDELAAALEDRRLVEPWPGVVLPAALEGDPCTRARAALLRAGPAGVLSGPTAAAMHGCEAAAGPVVHVTIPYYREKRSVPGLTFHQAWIREKDVVELDGLRVHALDVAIADLLCTGPQRMALACLEQSLADLGERGPHFRALVEQRLARRRDRRGTRQAAALLELAWTESPGRRLPPQQGGLAMAS</sequence>
<keyword evidence="2" id="KW-1185">Reference proteome</keyword>
<reference evidence="2" key="1">
    <citation type="journal article" date="2019" name="Int. J. Syst. Evol. Microbiol.">
        <title>The Global Catalogue of Microorganisms (GCM) 10K type strain sequencing project: providing services to taxonomists for standard genome sequencing and annotation.</title>
        <authorList>
            <consortium name="The Broad Institute Genomics Platform"/>
            <consortium name="The Broad Institute Genome Sequencing Center for Infectious Disease"/>
            <person name="Wu L."/>
            <person name="Ma J."/>
        </authorList>
    </citation>
    <scope>NUCLEOTIDE SEQUENCE [LARGE SCALE GENOMIC DNA]</scope>
    <source>
        <strain evidence="2">JCM 10303</strain>
    </source>
</reference>
<dbReference type="RefSeq" id="WP_009945091.1">
    <property type="nucleotide sequence ID" value="NZ_BAAAGS010000024.1"/>
</dbReference>
<name>A0ABP3N435_SACER</name>
<gene>
    <name evidence="1" type="ORF">GCM10009533_37990</name>
</gene>
<evidence type="ECO:0000313" key="2">
    <source>
        <dbReference type="Proteomes" id="UP001500729"/>
    </source>
</evidence>
<accession>A0ABP3N435</accession>
<dbReference type="Proteomes" id="UP001500729">
    <property type="component" value="Unassembled WGS sequence"/>
</dbReference>
<evidence type="ECO:0008006" key="3">
    <source>
        <dbReference type="Google" id="ProtNLM"/>
    </source>
</evidence>
<proteinExistence type="predicted"/>
<organism evidence="1 2">
    <name type="scientific">Saccharopolyspora erythraea</name>
    <name type="common">Streptomyces erythraeus</name>
    <dbReference type="NCBI Taxonomy" id="1836"/>
    <lineage>
        <taxon>Bacteria</taxon>
        <taxon>Bacillati</taxon>
        <taxon>Actinomycetota</taxon>
        <taxon>Actinomycetes</taxon>
        <taxon>Pseudonocardiales</taxon>
        <taxon>Pseudonocardiaceae</taxon>
        <taxon>Saccharopolyspora</taxon>
    </lineage>
</organism>
<dbReference type="EMBL" id="BAAAGS010000024">
    <property type="protein sequence ID" value="GAA0535267.1"/>
    <property type="molecule type" value="Genomic_DNA"/>
</dbReference>